<name>A0ACC2U3E7_9FUNG</name>
<keyword evidence="2" id="KW-1185">Reference proteome</keyword>
<evidence type="ECO:0000313" key="1">
    <source>
        <dbReference type="EMBL" id="KAJ9081291.1"/>
    </source>
</evidence>
<proteinExistence type="predicted"/>
<gene>
    <name evidence="1" type="ORF">DSO57_1016156</name>
</gene>
<accession>A0ACC2U3E7</accession>
<evidence type="ECO:0000313" key="2">
    <source>
        <dbReference type="Proteomes" id="UP001165960"/>
    </source>
</evidence>
<dbReference type="Proteomes" id="UP001165960">
    <property type="component" value="Unassembled WGS sequence"/>
</dbReference>
<dbReference type="EMBL" id="QTSX02001485">
    <property type="protein sequence ID" value="KAJ9081291.1"/>
    <property type="molecule type" value="Genomic_DNA"/>
</dbReference>
<protein>
    <submittedName>
        <fullName evidence="1">Uncharacterized protein</fullName>
    </submittedName>
</protein>
<comment type="caution">
    <text evidence="1">The sequence shown here is derived from an EMBL/GenBank/DDBJ whole genome shotgun (WGS) entry which is preliminary data.</text>
</comment>
<organism evidence="1 2">
    <name type="scientific">Entomophthora muscae</name>
    <dbReference type="NCBI Taxonomy" id="34485"/>
    <lineage>
        <taxon>Eukaryota</taxon>
        <taxon>Fungi</taxon>
        <taxon>Fungi incertae sedis</taxon>
        <taxon>Zoopagomycota</taxon>
        <taxon>Entomophthoromycotina</taxon>
        <taxon>Entomophthoromycetes</taxon>
        <taxon>Entomophthorales</taxon>
        <taxon>Entomophthoraceae</taxon>
        <taxon>Entomophthora</taxon>
    </lineage>
</organism>
<sequence>MSTGFVLSVEAKSFFMPPTNNPLNGRRGYFVQSKRQDVVNPSLKSDKSGSCDSYNTILDADLGSFFDPNFPQGEVHLTKISNSSIKSEYKVPINDKLKLSGPKSKANTTKSPSANSKNHSSKAYVIPHLRGDRSPCRSLSSKVTEYPPKNHSPQNSHSHTLRNGDMLSNTNRNHSPKSAPPAFSDLAFESDRIHSSLRSRSSLKSPSKFIHLPNTSFPPQKITSYSFEAP</sequence>
<reference evidence="1" key="1">
    <citation type="submission" date="2022-04" db="EMBL/GenBank/DDBJ databases">
        <title>Genome of the entomopathogenic fungus Entomophthora muscae.</title>
        <authorList>
            <person name="Elya C."/>
            <person name="Lovett B.R."/>
            <person name="Lee E."/>
            <person name="Macias A.M."/>
            <person name="Hajek A.E."/>
            <person name="De Bivort B.L."/>
            <person name="Kasson M.T."/>
            <person name="De Fine Licht H.H."/>
            <person name="Stajich J.E."/>
        </authorList>
    </citation>
    <scope>NUCLEOTIDE SEQUENCE</scope>
    <source>
        <strain evidence="1">Berkeley</strain>
    </source>
</reference>